<proteinExistence type="predicted"/>
<protein>
    <submittedName>
        <fullName evidence="1">Uncharacterized protein</fullName>
    </submittedName>
</protein>
<dbReference type="CDD" id="cd09271">
    <property type="entry name" value="RNase_H2-C"/>
    <property type="match status" value="1"/>
</dbReference>
<gene>
    <name evidence="1" type="ORF">PHYEVI_LOCUS10714</name>
</gene>
<organism evidence="1 2">
    <name type="scientific">Phyllotreta striolata</name>
    <name type="common">Striped flea beetle</name>
    <name type="synonym">Crioceris striolata</name>
    <dbReference type="NCBI Taxonomy" id="444603"/>
    <lineage>
        <taxon>Eukaryota</taxon>
        <taxon>Metazoa</taxon>
        <taxon>Ecdysozoa</taxon>
        <taxon>Arthropoda</taxon>
        <taxon>Hexapoda</taxon>
        <taxon>Insecta</taxon>
        <taxon>Pterygota</taxon>
        <taxon>Neoptera</taxon>
        <taxon>Endopterygota</taxon>
        <taxon>Coleoptera</taxon>
        <taxon>Polyphaga</taxon>
        <taxon>Cucujiformia</taxon>
        <taxon>Chrysomeloidea</taxon>
        <taxon>Chrysomelidae</taxon>
        <taxon>Galerucinae</taxon>
        <taxon>Alticini</taxon>
        <taxon>Phyllotreta</taxon>
    </lineage>
</organism>
<dbReference type="InterPro" id="IPR013924">
    <property type="entry name" value="RNase_H2_suC"/>
</dbReference>
<accession>A0A9N9TX40</accession>
<sequence>MATIHINCGKGNLNCSNKNSNVQSVPFKILADASANVDKYFNKCIKTTENGHSKASFRGLPLLGKNVRLPEGYLGVVLHESLKPHDEKSERNFYVTNEFSNINFWNWDKDPSDNDSITQALQWLDVANALHSPIIEE</sequence>
<dbReference type="AlphaFoldDB" id="A0A9N9TX40"/>
<evidence type="ECO:0000313" key="2">
    <source>
        <dbReference type="Proteomes" id="UP001153712"/>
    </source>
</evidence>
<dbReference type="EMBL" id="OU900101">
    <property type="protein sequence ID" value="CAG9864459.1"/>
    <property type="molecule type" value="Genomic_DNA"/>
</dbReference>
<dbReference type="PANTHER" id="PTHR47204:SF1">
    <property type="entry name" value="RIBONUCLEASE H2 SUBUNIT C"/>
    <property type="match status" value="1"/>
</dbReference>
<evidence type="ECO:0000313" key="1">
    <source>
        <dbReference type="EMBL" id="CAG9864459.1"/>
    </source>
</evidence>
<name>A0A9N9TX40_PHYSR</name>
<dbReference type="Pfam" id="PF08615">
    <property type="entry name" value="RNase_H2_suC"/>
    <property type="match status" value="1"/>
</dbReference>
<dbReference type="GO" id="GO:0006401">
    <property type="term" value="P:RNA catabolic process"/>
    <property type="evidence" value="ECO:0007669"/>
    <property type="project" value="InterPro"/>
</dbReference>
<dbReference type="PANTHER" id="PTHR47204">
    <property type="entry name" value="OS02G0168900 PROTEIN"/>
    <property type="match status" value="1"/>
</dbReference>
<dbReference type="Proteomes" id="UP001153712">
    <property type="component" value="Chromosome 8"/>
</dbReference>
<keyword evidence="2" id="KW-1185">Reference proteome</keyword>
<dbReference type="OrthoDB" id="6222486at2759"/>
<reference evidence="1" key="1">
    <citation type="submission" date="2022-01" db="EMBL/GenBank/DDBJ databases">
        <authorList>
            <person name="King R."/>
        </authorList>
    </citation>
    <scope>NUCLEOTIDE SEQUENCE</scope>
</reference>
<dbReference type="Gene3D" id="2.40.128.680">
    <property type="match status" value="1"/>
</dbReference>
<dbReference type="GO" id="GO:0032299">
    <property type="term" value="C:ribonuclease H2 complex"/>
    <property type="evidence" value="ECO:0007669"/>
    <property type="project" value="InterPro"/>
</dbReference>